<evidence type="ECO:0000313" key="2">
    <source>
        <dbReference type="EMBL" id="MBB4904517.1"/>
    </source>
</evidence>
<reference evidence="2 3" key="1">
    <citation type="submission" date="2020-08" db="EMBL/GenBank/DDBJ databases">
        <title>Genomic Encyclopedia of Type Strains, Phase III (KMG-III): the genomes of soil and plant-associated and newly described type strains.</title>
        <authorList>
            <person name="Whitman W."/>
        </authorList>
    </citation>
    <scope>NUCLEOTIDE SEQUENCE [LARGE SCALE GENOMIC DNA]</scope>
    <source>
        <strain evidence="2 3">CECT 8960</strain>
    </source>
</reference>
<proteinExistence type="predicted"/>
<dbReference type="Proteomes" id="UP000520767">
    <property type="component" value="Unassembled WGS sequence"/>
</dbReference>
<organism evidence="2 3">
    <name type="scientific">Actinophytocola algeriensis</name>
    <dbReference type="NCBI Taxonomy" id="1768010"/>
    <lineage>
        <taxon>Bacteria</taxon>
        <taxon>Bacillati</taxon>
        <taxon>Actinomycetota</taxon>
        <taxon>Actinomycetes</taxon>
        <taxon>Pseudonocardiales</taxon>
        <taxon>Pseudonocardiaceae</taxon>
    </lineage>
</organism>
<protein>
    <submittedName>
        <fullName evidence="2">Uncharacterized protein</fullName>
    </submittedName>
</protein>
<gene>
    <name evidence="2" type="ORF">FHR82_000727</name>
</gene>
<sequence length="65" mass="6906">MHGSRKVDSRVSNGRRAGSGRETRASGKAGSRVPVVPWNQLFLARGRRFGAGLAAFCSDSAFAAR</sequence>
<evidence type="ECO:0000313" key="3">
    <source>
        <dbReference type="Proteomes" id="UP000520767"/>
    </source>
</evidence>
<name>A0A7W7Q047_9PSEU</name>
<dbReference type="AlphaFoldDB" id="A0A7W7Q047"/>
<accession>A0A7W7Q047</accession>
<feature type="region of interest" description="Disordered" evidence="1">
    <location>
        <begin position="1"/>
        <end position="31"/>
    </location>
</feature>
<comment type="caution">
    <text evidence="2">The sequence shown here is derived from an EMBL/GenBank/DDBJ whole genome shotgun (WGS) entry which is preliminary data.</text>
</comment>
<keyword evidence="3" id="KW-1185">Reference proteome</keyword>
<dbReference type="EMBL" id="JACHJQ010000001">
    <property type="protein sequence ID" value="MBB4904517.1"/>
    <property type="molecule type" value="Genomic_DNA"/>
</dbReference>
<evidence type="ECO:0000256" key="1">
    <source>
        <dbReference type="SAM" id="MobiDB-lite"/>
    </source>
</evidence>